<dbReference type="Gene3D" id="3.40.630.10">
    <property type="entry name" value="Zn peptidases"/>
    <property type="match status" value="1"/>
</dbReference>
<sequence>MTQLFPESLKGKIADITAFVHLSRSRISEYEFEEVGFGGSADIFRGIYRKLDGSEVQVAIKCIRADNNLGTGEEKDKLEKKLIRELTAWDSLRGCDNIIELMGTITGIGMLTSPVCEWCPWNLQDYLERKRPPPKHMKMMLETLQGLDYMHNLASGPIAHGDIKLSNILVTASEKAMICDFGRSGKPQDSPVDVSNSSPFVGTVRYMSPELFARNITRPTPAADMWAYGCIALEILCRVPPYHEVSGEYEITRLIQTGHPPSTRPRGARASLLNDMLWDALSSCWKAPDWRPTSHTFLNQLTQMRERGEIPPSPPLLDLFSTMDSIPAAISPWPEELVDLKEVLIIEWGMGKLASSVRSSVWLGFYSRESSYRDLPPGVVIKVPRLNAGRADSTRHEHLQNILRKMVSNRYGVRHRNIIDLIGIDSTFTPHPGFVLESCSKGSLVAYCKDNLIIRHELTRPPAPEANAYSLMCDILEGLQYMHSYPIPIPQGDLTPENILVDSNGVAKISLFSIGRALVALPPTEAVTASIGTLLPLRWMSPELLSVNRQPTTESDMWAVGCVCYWILTELRPYATHRRDDFAGVESVRGYPPGTLENVDIYNSDWITNGIWGAVGRCWRYDPLLRPSSKEFLRMLQELEGRKLRWLPLTVVDLAGKVRSISTGEAEDTARIAQYTTVWIREFNYVKERREEDVHVSTSLYETTYTPRWYSKSAPVAIKLSSIKSQKQPSNTTLRNEITIMNQLDHPHIYKLLGIDSSVSPRPTIVLEFCGRLFSRPDDWSSHERIQILKDTVEAIAYLHGHPNGPIAHGNIQPANIFVLSSGRAKLTNFSCAFQYIVTDPNNHISLSAMAGAPQLPSLYCSPEQHTESGKDRIFLPTLAADICKMSAAPKEFLEYIDAHKDAFIKRLTKAVAIKSVSGDAAYRQYVHDMGDFVERELKAVGVDTKLVPLGKQKLDGKEVELPPVVFGKLGEDKNKKTVLIYAHYDVQPALQSDGWGQDPFELKHDENDQLIGRGSTDDKGPLLGWINVLEAHKSLGIELPVNLRISAGMEESGSVGLDDLIKAESGPGKYFDGVDCVCISDNYWLNDVTPCLTYGLRGITYFTVTISGPARDLHSGLFGGCVHEPLTDLFHLFSKLVTPEGKILIPKIKKLVDKLTPEERARYEKMDYSIEDINESVGADIAVSEDKVEILMKKMRYPSLSIHGIEGAFAEPGEKTVIPAKVSGKFSIRLVPSMTPENVNPLVKQFLEYEFLKLESKNTLKVEVTHGGKPYVADPDHWNFVAAAKATKAIYGKEPDLTREGGSIPVTLTFADALGVNVLLLPMGRGSDGAHSTNEKLDLSNYINGTKVLGTYLHEIAQATK</sequence>
<dbReference type="Gene3D" id="3.30.200.20">
    <property type="entry name" value="Phosphorylase Kinase, domain 1"/>
    <property type="match status" value="1"/>
</dbReference>
<dbReference type="InterPro" id="IPR051458">
    <property type="entry name" value="Cyt/Met_Dipeptidase"/>
</dbReference>
<keyword evidence="2" id="KW-0645">Protease</keyword>
<feature type="domain" description="Protein kinase" evidence="8">
    <location>
        <begin position="342"/>
        <end position="647"/>
    </location>
</feature>
<dbReference type="Proteomes" id="UP000663843">
    <property type="component" value="Unassembled WGS sequence"/>
</dbReference>
<dbReference type="GO" id="GO:0004672">
    <property type="term" value="F:protein kinase activity"/>
    <property type="evidence" value="ECO:0007669"/>
    <property type="project" value="InterPro"/>
</dbReference>
<dbReference type="PROSITE" id="PS50011">
    <property type="entry name" value="PROTEIN_KINASE_DOM"/>
    <property type="match status" value="3"/>
</dbReference>
<evidence type="ECO:0000256" key="2">
    <source>
        <dbReference type="ARBA" id="ARBA00022670"/>
    </source>
</evidence>
<dbReference type="GO" id="GO:0006508">
    <property type="term" value="P:proteolysis"/>
    <property type="evidence" value="ECO:0007669"/>
    <property type="project" value="UniProtKB-KW"/>
</dbReference>
<comment type="caution">
    <text evidence="9">The sequence shown here is derived from an EMBL/GenBank/DDBJ whole genome shotgun (WGS) entry which is preliminary data.</text>
</comment>
<keyword evidence="3" id="KW-0479">Metal-binding</keyword>
<keyword evidence="4 7" id="KW-0547">Nucleotide-binding</keyword>
<dbReference type="PROSITE" id="PS00107">
    <property type="entry name" value="PROTEIN_KINASE_ATP"/>
    <property type="match status" value="1"/>
</dbReference>
<feature type="domain" description="Protein kinase" evidence="8">
    <location>
        <begin position="29"/>
        <end position="317"/>
    </location>
</feature>
<dbReference type="CDD" id="cd00180">
    <property type="entry name" value="PKc"/>
    <property type="match status" value="1"/>
</dbReference>
<gene>
    <name evidence="9" type="ORF">RDB_LOCUS159616</name>
</gene>
<feature type="domain" description="Protein kinase" evidence="8">
    <location>
        <begin position="672"/>
        <end position="991"/>
    </location>
</feature>
<dbReference type="GO" id="GO:0046872">
    <property type="term" value="F:metal ion binding"/>
    <property type="evidence" value="ECO:0007669"/>
    <property type="project" value="UniProtKB-KW"/>
</dbReference>
<reference evidence="9" key="1">
    <citation type="submission" date="2021-01" db="EMBL/GenBank/DDBJ databases">
        <authorList>
            <person name="Kaushik A."/>
        </authorList>
    </citation>
    <scope>NUCLEOTIDE SEQUENCE</scope>
    <source>
        <strain evidence="9">AG2-2IIIB</strain>
    </source>
</reference>
<accession>A0A8H3D797</accession>
<dbReference type="PROSITE" id="PS00108">
    <property type="entry name" value="PROTEIN_KINASE_ST"/>
    <property type="match status" value="1"/>
</dbReference>
<evidence type="ECO:0000256" key="7">
    <source>
        <dbReference type="PROSITE-ProRule" id="PRU10141"/>
    </source>
</evidence>
<dbReference type="EMBL" id="CAJMWT010006389">
    <property type="protein sequence ID" value="CAE6516170.1"/>
    <property type="molecule type" value="Genomic_DNA"/>
</dbReference>
<dbReference type="Gene3D" id="3.30.70.360">
    <property type="match status" value="1"/>
</dbReference>
<evidence type="ECO:0000256" key="4">
    <source>
        <dbReference type="ARBA" id="ARBA00022741"/>
    </source>
</evidence>
<dbReference type="InterPro" id="IPR008271">
    <property type="entry name" value="Ser/Thr_kinase_AS"/>
</dbReference>
<evidence type="ECO:0000256" key="3">
    <source>
        <dbReference type="ARBA" id="ARBA00022723"/>
    </source>
</evidence>
<dbReference type="SUPFAM" id="SSF53187">
    <property type="entry name" value="Zn-dependent exopeptidases"/>
    <property type="match status" value="1"/>
</dbReference>
<dbReference type="SMART" id="SM00220">
    <property type="entry name" value="S_TKc"/>
    <property type="match status" value="1"/>
</dbReference>
<dbReference type="CDD" id="cd05676">
    <property type="entry name" value="M20_dipept_like_CNDP"/>
    <property type="match status" value="1"/>
</dbReference>
<dbReference type="Pfam" id="PF01546">
    <property type="entry name" value="Peptidase_M20"/>
    <property type="match status" value="1"/>
</dbReference>
<dbReference type="GO" id="GO:0005524">
    <property type="term" value="F:ATP binding"/>
    <property type="evidence" value="ECO:0007669"/>
    <property type="project" value="UniProtKB-UniRule"/>
</dbReference>
<dbReference type="InterPro" id="IPR000719">
    <property type="entry name" value="Prot_kinase_dom"/>
</dbReference>
<keyword evidence="6 7" id="KW-0067">ATP-binding</keyword>
<name>A0A8H3D797_9AGAM</name>
<comment type="similarity">
    <text evidence="1">Belongs to the peptidase M20A family.</text>
</comment>
<evidence type="ECO:0000313" key="10">
    <source>
        <dbReference type="Proteomes" id="UP000663843"/>
    </source>
</evidence>
<dbReference type="Gene3D" id="1.10.510.10">
    <property type="entry name" value="Transferase(Phosphotransferase) domain 1"/>
    <property type="match status" value="3"/>
</dbReference>
<evidence type="ECO:0000313" key="9">
    <source>
        <dbReference type="EMBL" id="CAE6516170.1"/>
    </source>
</evidence>
<dbReference type="Pfam" id="PF07687">
    <property type="entry name" value="M20_dimer"/>
    <property type="match status" value="1"/>
</dbReference>
<dbReference type="InterPro" id="IPR011009">
    <property type="entry name" value="Kinase-like_dom_sf"/>
</dbReference>
<dbReference type="Pfam" id="PF00069">
    <property type="entry name" value="Pkinase"/>
    <property type="match status" value="3"/>
</dbReference>
<dbReference type="PANTHER" id="PTHR43270:SF4">
    <property type="entry name" value="CARNOSINE DIPEPTIDASE 2, ISOFORM A"/>
    <property type="match status" value="1"/>
</dbReference>
<feature type="binding site" evidence="7">
    <location>
        <position position="61"/>
    </location>
    <ligand>
        <name>ATP</name>
        <dbReference type="ChEBI" id="CHEBI:30616"/>
    </ligand>
</feature>
<protein>
    <recommendedName>
        <fullName evidence="8">Protein kinase domain-containing protein</fullName>
    </recommendedName>
</protein>
<dbReference type="InterPro" id="IPR011650">
    <property type="entry name" value="Peptidase_M20_dimer"/>
</dbReference>
<evidence type="ECO:0000256" key="1">
    <source>
        <dbReference type="ARBA" id="ARBA00006247"/>
    </source>
</evidence>
<evidence type="ECO:0000256" key="6">
    <source>
        <dbReference type="ARBA" id="ARBA00022840"/>
    </source>
</evidence>
<keyword evidence="5" id="KW-0378">Hydrolase</keyword>
<dbReference type="PANTHER" id="PTHR43270">
    <property type="entry name" value="BETA-ALA-HIS DIPEPTIDASE"/>
    <property type="match status" value="1"/>
</dbReference>
<dbReference type="GO" id="GO:0008233">
    <property type="term" value="F:peptidase activity"/>
    <property type="evidence" value="ECO:0007669"/>
    <property type="project" value="UniProtKB-KW"/>
</dbReference>
<organism evidence="9 10">
    <name type="scientific">Rhizoctonia solani</name>
    <dbReference type="NCBI Taxonomy" id="456999"/>
    <lineage>
        <taxon>Eukaryota</taxon>
        <taxon>Fungi</taxon>
        <taxon>Dikarya</taxon>
        <taxon>Basidiomycota</taxon>
        <taxon>Agaricomycotina</taxon>
        <taxon>Agaricomycetes</taxon>
        <taxon>Cantharellales</taxon>
        <taxon>Ceratobasidiaceae</taxon>
        <taxon>Rhizoctonia</taxon>
    </lineage>
</organism>
<dbReference type="InterPro" id="IPR017441">
    <property type="entry name" value="Protein_kinase_ATP_BS"/>
</dbReference>
<dbReference type="SUPFAM" id="SSF56112">
    <property type="entry name" value="Protein kinase-like (PK-like)"/>
    <property type="match status" value="3"/>
</dbReference>
<dbReference type="InterPro" id="IPR002933">
    <property type="entry name" value="Peptidase_M20"/>
</dbReference>
<proteinExistence type="inferred from homology"/>
<evidence type="ECO:0000259" key="8">
    <source>
        <dbReference type="PROSITE" id="PS50011"/>
    </source>
</evidence>
<evidence type="ECO:0000256" key="5">
    <source>
        <dbReference type="ARBA" id="ARBA00022801"/>
    </source>
</evidence>